<dbReference type="EMBL" id="SDMP01000012">
    <property type="protein sequence ID" value="RYR26699.1"/>
    <property type="molecule type" value="Genomic_DNA"/>
</dbReference>
<evidence type="ECO:0000313" key="2">
    <source>
        <dbReference type="Proteomes" id="UP000289738"/>
    </source>
</evidence>
<dbReference type="STRING" id="3818.A0A445AJS1"/>
<gene>
    <name evidence="1" type="ORF">Ahy_B02g060996</name>
</gene>
<accession>A0A445AJS1</accession>
<protein>
    <recommendedName>
        <fullName evidence="3">DUF674 family protein</fullName>
    </recommendedName>
</protein>
<dbReference type="InterPro" id="IPR007750">
    <property type="entry name" value="DUF674"/>
</dbReference>
<dbReference type="Proteomes" id="UP000289738">
    <property type="component" value="Chromosome B02"/>
</dbReference>
<name>A0A445AJS1_ARAHY</name>
<dbReference type="PANTHER" id="PTHR33103:SF93">
    <property type="entry name" value="DUF674 FAMILY PROTEIN"/>
    <property type="match status" value="1"/>
</dbReference>
<comment type="caution">
    <text evidence="1">The sequence shown here is derived from an EMBL/GenBank/DDBJ whole genome shotgun (WGS) entry which is preliminary data.</text>
</comment>
<dbReference type="PANTHER" id="PTHR33103">
    <property type="entry name" value="OS01G0153900 PROTEIN"/>
    <property type="match status" value="1"/>
</dbReference>
<evidence type="ECO:0008006" key="3">
    <source>
        <dbReference type="Google" id="ProtNLM"/>
    </source>
</evidence>
<proteinExistence type="predicted"/>
<dbReference type="Pfam" id="PF05056">
    <property type="entry name" value="DUF674"/>
    <property type="match status" value="1"/>
</dbReference>
<organism evidence="1 2">
    <name type="scientific">Arachis hypogaea</name>
    <name type="common">Peanut</name>
    <dbReference type="NCBI Taxonomy" id="3818"/>
    <lineage>
        <taxon>Eukaryota</taxon>
        <taxon>Viridiplantae</taxon>
        <taxon>Streptophyta</taxon>
        <taxon>Embryophyta</taxon>
        <taxon>Tracheophyta</taxon>
        <taxon>Spermatophyta</taxon>
        <taxon>Magnoliopsida</taxon>
        <taxon>eudicotyledons</taxon>
        <taxon>Gunneridae</taxon>
        <taxon>Pentapetalae</taxon>
        <taxon>rosids</taxon>
        <taxon>fabids</taxon>
        <taxon>Fabales</taxon>
        <taxon>Fabaceae</taxon>
        <taxon>Papilionoideae</taxon>
        <taxon>50 kb inversion clade</taxon>
        <taxon>dalbergioids sensu lato</taxon>
        <taxon>Dalbergieae</taxon>
        <taxon>Pterocarpus clade</taxon>
        <taxon>Arachis</taxon>
    </lineage>
</organism>
<reference evidence="1 2" key="1">
    <citation type="submission" date="2019-01" db="EMBL/GenBank/DDBJ databases">
        <title>Sequencing of cultivated peanut Arachis hypogaea provides insights into genome evolution and oil improvement.</title>
        <authorList>
            <person name="Chen X."/>
        </authorList>
    </citation>
    <scope>NUCLEOTIDE SEQUENCE [LARGE SCALE GENOMIC DNA]</scope>
    <source>
        <strain evidence="2">cv. Fuhuasheng</strain>
        <tissue evidence="1">Leaves</tissue>
    </source>
</reference>
<dbReference type="AlphaFoldDB" id="A0A445AJS1"/>
<sequence length="499" mass="56079">MASNMAPMQEQTFTLRLLVDREKNRVVVAEASGDFIDTLFSFLTLPLGTIIRLLLNNQQHDHPAEFGCISNLYRSVENSSVEVFWNHICKQMLLRPQNNCESLCRKLKLNVDDTESLRYFMCSNCKRGSNWLLSTFTGASCCSCGKSMDKEMKLFGDSEDETHTDGVFVKGEAMYFIFDDLRVLQSSPNNFVKELTQLGYRNFHKFIDISPCVGLKEILDLLKQALTSKSALSDVFFAYGDSLGMCTFSPKIGPKHEEPGFDFGVSINLKVILRKSKKKIVYAEAEGDFVDFLFSFLTAPIGSILNLLDGYSSLGCIDNLYKSVKELNSSRLTITRPSGTPLLDTRVAPQFGYRRQPLKLPEEDTPSYWYGRGLIKNSICYVNPNGVVSKKRSLVENPDAMKLFDPRSPNGTRELAVGFVKRPSLFVVWDDLKVMPLANASSICFIQKMNLPLDDLEEHVLCIREVEALNLLRASLTSKAALTEGLSYLLENPNQDAKA</sequence>
<evidence type="ECO:0000313" key="1">
    <source>
        <dbReference type="EMBL" id="RYR26699.1"/>
    </source>
</evidence>
<dbReference type="OrthoDB" id="1277335at2759"/>
<keyword evidence="2" id="KW-1185">Reference proteome</keyword>